<dbReference type="InterPro" id="IPR029058">
    <property type="entry name" value="AB_hydrolase_fold"/>
</dbReference>
<dbReference type="Gene3D" id="3.40.50.1820">
    <property type="entry name" value="alpha/beta hydrolase"/>
    <property type="match status" value="1"/>
</dbReference>
<dbReference type="RefSeq" id="WP_344060143.1">
    <property type="nucleotide sequence ID" value="NZ_BAAAOH010000001.1"/>
</dbReference>
<organism evidence="1 2">
    <name type="scientific">Microbacterium pumilum</name>
    <dbReference type="NCBI Taxonomy" id="344165"/>
    <lineage>
        <taxon>Bacteria</taxon>
        <taxon>Bacillati</taxon>
        <taxon>Actinomycetota</taxon>
        <taxon>Actinomycetes</taxon>
        <taxon>Micrococcales</taxon>
        <taxon>Microbacteriaceae</taxon>
        <taxon>Microbacterium</taxon>
    </lineage>
</organism>
<comment type="caution">
    <text evidence="1">The sequence shown here is derived from an EMBL/GenBank/DDBJ whole genome shotgun (WGS) entry which is preliminary data.</text>
</comment>
<dbReference type="InterPro" id="IPR006311">
    <property type="entry name" value="TAT_signal"/>
</dbReference>
<proteinExistence type="predicted"/>
<name>A0ABN2SAJ2_9MICO</name>
<dbReference type="SUPFAM" id="SSF53474">
    <property type="entry name" value="alpha/beta-Hydrolases"/>
    <property type="match status" value="1"/>
</dbReference>
<gene>
    <name evidence="1" type="ORF">GCM10009777_15590</name>
</gene>
<sequence length="308" mass="32935">MSSTDDVNAAAFGSVTGPRLSRRTLLLGSALGAAAAVMPLSSAFAAPSYTAVPLLPYETSRLDTQTTTVGKKKYEEIDVVYKGDTIRLFVPHTAKPFKSSPAVTMVWYYHSNGSTHTSLSNVYKYSAMLAVDKGWVCVCPLYGGSLWTNNAAAAYQKSAVTYLNSYFNIGTSFLRANSGGGSLLTGAYGTGMVPKAKGIYLANGTYDMEDLYARDPGRIGPVYDNDPALVAASNPARLPQSAWTGSRIRAVVSQADFIVPPAQHGQALVEKADPVAAETSLMWHNQGHVVPDVVSTDMIKTFARWLTV</sequence>
<dbReference type="EMBL" id="BAAAOH010000001">
    <property type="protein sequence ID" value="GAA1982693.1"/>
    <property type="molecule type" value="Genomic_DNA"/>
</dbReference>
<dbReference type="PROSITE" id="PS51318">
    <property type="entry name" value="TAT"/>
    <property type="match status" value="1"/>
</dbReference>
<accession>A0ABN2SAJ2</accession>
<reference evidence="1 2" key="1">
    <citation type="journal article" date="2019" name="Int. J. Syst. Evol. Microbiol.">
        <title>The Global Catalogue of Microorganisms (GCM) 10K type strain sequencing project: providing services to taxonomists for standard genome sequencing and annotation.</title>
        <authorList>
            <consortium name="The Broad Institute Genomics Platform"/>
            <consortium name="The Broad Institute Genome Sequencing Center for Infectious Disease"/>
            <person name="Wu L."/>
            <person name="Ma J."/>
        </authorList>
    </citation>
    <scope>NUCLEOTIDE SEQUENCE [LARGE SCALE GENOMIC DNA]</scope>
    <source>
        <strain evidence="1 2">JCM 14902</strain>
    </source>
</reference>
<evidence type="ECO:0000313" key="1">
    <source>
        <dbReference type="EMBL" id="GAA1982693.1"/>
    </source>
</evidence>
<evidence type="ECO:0000313" key="2">
    <source>
        <dbReference type="Proteomes" id="UP001500326"/>
    </source>
</evidence>
<evidence type="ECO:0008006" key="3">
    <source>
        <dbReference type="Google" id="ProtNLM"/>
    </source>
</evidence>
<keyword evidence="2" id="KW-1185">Reference proteome</keyword>
<dbReference type="Proteomes" id="UP001500326">
    <property type="component" value="Unassembled WGS sequence"/>
</dbReference>
<protein>
    <recommendedName>
        <fullName evidence="3">Alpha/beta hydrolase</fullName>
    </recommendedName>
</protein>